<feature type="signal peptide" evidence="1">
    <location>
        <begin position="1"/>
        <end position="20"/>
    </location>
</feature>
<evidence type="ECO:0000313" key="3">
    <source>
        <dbReference type="Proteomes" id="UP001287356"/>
    </source>
</evidence>
<evidence type="ECO:0008006" key="4">
    <source>
        <dbReference type="Google" id="ProtNLM"/>
    </source>
</evidence>
<sequence>MGLSSLARLLLFSWSWLCRREDGIRSGHLLLPHPWQTSMAKSRRGQKKQEKTENKEVPRRIWARNTKKDSYMMWEAMFGNDGTGTRRQIKASRSIFSLSPHAGFPYLLTIYLLLFPPQVPTTTSNQPRVWGDLFQGLDLSGYGWEVRQASMANPSPDLF</sequence>
<feature type="chain" id="PRO_5042052802" description="Secreted protein" evidence="1">
    <location>
        <begin position="21"/>
        <end position="159"/>
    </location>
</feature>
<organism evidence="2 3">
    <name type="scientific">Lasiosphaeria ovina</name>
    <dbReference type="NCBI Taxonomy" id="92902"/>
    <lineage>
        <taxon>Eukaryota</taxon>
        <taxon>Fungi</taxon>
        <taxon>Dikarya</taxon>
        <taxon>Ascomycota</taxon>
        <taxon>Pezizomycotina</taxon>
        <taxon>Sordariomycetes</taxon>
        <taxon>Sordariomycetidae</taxon>
        <taxon>Sordariales</taxon>
        <taxon>Lasiosphaeriaceae</taxon>
        <taxon>Lasiosphaeria</taxon>
    </lineage>
</organism>
<gene>
    <name evidence="2" type="ORF">B0T24DRAFT_633994</name>
</gene>
<reference evidence="2" key="2">
    <citation type="submission" date="2023-06" db="EMBL/GenBank/DDBJ databases">
        <authorList>
            <consortium name="Lawrence Berkeley National Laboratory"/>
            <person name="Haridas S."/>
            <person name="Hensen N."/>
            <person name="Bonometti L."/>
            <person name="Westerberg I."/>
            <person name="Brannstrom I.O."/>
            <person name="Guillou S."/>
            <person name="Cros-Aarteil S."/>
            <person name="Calhoun S."/>
            <person name="Kuo A."/>
            <person name="Mondo S."/>
            <person name="Pangilinan J."/>
            <person name="Riley R."/>
            <person name="Labutti K."/>
            <person name="Andreopoulos B."/>
            <person name="Lipzen A."/>
            <person name="Chen C."/>
            <person name="Yanf M."/>
            <person name="Daum C."/>
            <person name="Ng V."/>
            <person name="Clum A."/>
            <person name="Steindorff A."/>
            <person name="Ohm R."/>
            <person name="Martin F."/>
            <person name="Silar P."/>
            <person name="Natvig D."/>
            <person name="Lalanne C."/>
            <person name="Gautier V."/>
            <person name="Ament-Velasquez S.L."/>
            <person name="Kruys A."/>
            <person name="Hutchinson M.I."/>
            <person name="Powell A.J."/>
            <person name="Barry K."/>
            <person name="Miller A.N."/>
            <person name="Grigoriev I.V."/>
            <person name="Debuchy R."/>
            <person name="Gladieux P."/>
            <person name="Thoren M.H."/>
            <person name="Johannesson H."/>
        </authorList>
    </citation>
    <scope>NUCLEOTIDE SEQUENCE</scope>
    <source>
        <strain evidence="2">CBS 958.72</strain>
    </source>
</reference>
<keyword evidence="1" id="KW-0732">Signal</keyword>
<evidence type="ECO:0000256" key="1">
    <source>
        <dbReference type="SAM" id="SignalP"/>
    </source>
</evidence>
<dbReference type="AlphaFoldDB" id="A0AAE0JYW5"/>
<proteinExistence type="predicted"/>
<reference evidence="2" key="1">
    <citation type="journal article" date="2023" name="Mol. Phylogenet. Evol.">
        <title>Genome-scale phylogeny and comparative genomics of the fungal order Sordariales.</title>
        <authorList>
            <person name="Hensen N."/>
            <person name="Bonometti L."/>
            <person name="Westerberg I."/>
            <person name="Brannstrom I.O."/>
            <person name="Guillou S."/>
            <person name="Cros-Aarteil S."/>
            <person name="Calhoun S."/>
            <person name="Haridas S."/>
            <person name="Kuo A."/>
            <person name="Mondo S."/>
            <person name="Pangilinan J."/>
            <person name="Riley R."/>
            <person name="LaButti K."/>
            <person name="Andreopoulos B."/>
            <person name="Lipzen A."/>
            <person name="Chen C."/>
            <person name="Yan M."/>
            <person name="Daum C."/>
            <person name="Ng V."/>
            <person name="Clum A."/>
            <person name="Steindorff A."/>
            <person name="Ohm R.A."/>
            <person name="Martin F."/>
            <person name="Silar P."/>
            <person name="Natvig D.O."/>
            <person name="Lalanne C."/>
            <person name="Gautier V."/>
            <person name="Ament-Velasquez S.L."/>
            <person name="Kruys A."/>
            <person name="Hutchinson M.I."/>
            <person name="Powell A.J."/>
            <person name="Barry K."/>
            <person name="Miller A.N."/>
            <person name="Grigoriev I.V."/>
            <person name="Debuchy R."/>
            <person name="Gladieux P."/>
            <person name="Hiltunen Thoren M."/>
            <person name="Johannesson H."/>
        </authorList>
    </citation>
    <scope>NUCLEOTIDE SEQUENCE</scope>
    <source>
        <strain evidence="2">CBS 958.72</strain>
    </source>
</reference>
<protein>
    <recommendedName>
        <fullName evidence="4">Secreted protein</fullName>
    </recommendedName>
</protein>
<comment type="caution">
    <text evidence="2">The sequence shown here is derived from an EMBL/GenBank/DDBJ whole genome shotgun (WGS) entry which is preliminary data.</text>
</comment>
<dbReference type="Proteomes" id="UP001287356">
    <property type="component" value="Unassembled WGS sequence"/>
</dbReference>
<dbReference type="EMBL" id="JAULSN010000007">
    <property type="protein sequence ID" value="KAK3366906.1"/>
    <property type="molecule type" value="Genomic_DNA"/>
</dbReference>
<evidence type="ECO:0000313" key="2">
    <source>
        <dbReference type="EMBL" id="KAK3366906.1"/>
    </source>
</evidence>
<accession>A0AAE0JYW5</accession>
<keyword evidence="3" id="KW-1185">Reference proteome</keyword>
<name>A0AAE0JYW5_9PEZI</name>